<dbReference type="SUPFAM" id="SSF54593">
    <property type="entry name" value="Glyoxalase/Bleomycin resistance protein/Dihydroxybiphenyl dioxygenase"/>
    <property type="match status" value="1"/>
</dbReference>
<keyword evidence="2" id="KW-0560">Oxidoreductase</keyword>
<dbReference type="STRING" id="366602.Caul_1057"/>
<evidence type="ECO:0000313" key="2">
    <source>
        <dbReference type="EMBL" id="ABZ70187.1"/>
    </source>
</evidence>
<dbReference type="OrthoDB" id="9795306at2"/>
<gene>
    <name evidence="2" type="ordered locus">Caul_1057</name>
</gene>
<dbReference type="GO" id="GO:0051213">
    <property type="term" value="F:dioxygenase activity"/>
    <property type="evidence" value="ECO:0007669"/>
    <property type="project" value="UniProtKB-KW"/>
</dbReference>
<accession>B0SX26</accession>
<reference evidence="2" key="1">
    <citation type="submission" date="2008-01" db="EMBL/GenBank/DDBJ databases">
        <title>Complete sequence of chromosome of Caulobacter sp. K31.</title>
        <authorList>
            <consortium name="US DOE Joint Genome Institute"/>
            <person name="Copeland A."/>
            <person name="Lucas S."/>
            <person name="Lapidus A."/>
            <person name="Barry K."/>
            <person name="Glavina del Rio T."/>
            <person name="Dalin E."/>
            <person name="Tice H."/>
            <person name="Pitluck S."/>
            <person name="Bruce D."/>
            <person name="Goodwin L."/>
            <person name="Thompson L.S."/>
            <person name="Brettin T."/>
            <person name="Detter J.C."/>
            <person name="Han C."/>
            <person name="Schmutz J."/>
            <person name="Larimer F."/>
            <person name="Land M."/>
            <person name="Hauser L."/>
            <person name="Kyrpides N."/>
            <person name="Kim E."/>
            <person name="Stephens C."/>
            <person name="Richardson P."/>
        </authorList>
    </citation>
    <scope>NUCLEOTIDE SEQUENCE [LARGE SCALE GENOMIC DNA]</scope>
    <source>
        <strain evidence="2">K31</strain>
    </source>
</reference>
<dbReference type="eggNOG" id="COG0346">
    <property type="taxonomic scope" value="Bacteria"/>
</dbReference>
<dbReference type="InterPro" id="IPR029068">
    <property type="entry name" value="Glyas_Bleomycin-R_OHBP_Dase"/>
</dbReference>
<dbReference type="PROSITE" id="PS51819">
    <property type="entry name" value="VOC"/>
    <property type="match status" value="1"/>
</dbReference>
<dbReference type="KEGG" id="cak:Caul_1057"/>
<dbReference type="Pfam" id="PF00903">
    <property type="entry name" value="Glyoxalase"/>
    <property type="match status" value="1"/>
</dbReference>
<dbReference type="AlphaFoldDB" id="B0SX26"/>
<dbReference type="InterPro" id="IPR037523">
    <property type="entry name" value="VOC_core"/>
</dbReference>
<organism evidence="2">
    <name type="scientific">Caulobacter sp. (strain K31)</name>
    <dbReference type="NCBI Taxonomy" id="366602"/>
    <lineage>
        <taxon>Bacteria</taxon>
        <taxon>Pseudomonadati</taxon>
        <taxon>Pseudomonadota</taxon>
        <taxon>Alphaproteobacteria</taxon>
        <taxon>Caulobacterales</taxon>
        <taxon>Caulobacteraceae</taxon>
        <taxon>Caulobacter</taxon>
    </lineage>
</organism>
<dbReference type="EMBL" id="CP000927">
    <property type="protein sequence ID" value="ABZ70187.1"/>
    <property type="molecule type" value="Genomic_DNA"/>
</dbReference>
<dbReference type="Gene3D" id="3.10.180.10">
    <property type="entry name" value="2,3-Dihydroxybiphenyl 1,2-Dioxygenase, domain 1"/>
    <property type="match status" value="1"/>
</dbReference>
<proteinExistence type="predicted"/>
<protein>
    <submittedName>
        <fullName evidence="2">Glyoxalase/bleomycin resistance protein/dioxygenase</fullName>
    </submittedName>
</protein>
<feature type="domain" description="VOC" evidence="1">
    <location>
        <begin position="2"/>
        <end position="120"/>
    </location>
</feature>
<dbReference type="InterPro" id="IPR004360">
    <property type="entry name" value="Glyas_Fos-R_dOase_dom"/>
</dbReference>
<evidence type="ECO:0000259" key="1">
    <source>
        <dbReference type="PROSITE" id="PS51819"/>
    </source>
</evidence>
<name>B0SX26_CAUSK</name>
<sequence length="133" mass="14269">MNLVSTRLIAKDLAAMVAFYELVTGVKAEWLAPAFAEIATPGATLAIASEQTVSLFAEGSAEGGANRTAIIEFIVADVDVEFQRLKDEVDVVHAPKLMPWGNQSTQFRDPEGTLVNLFTPVSSAAKARFKRGS</sequence>
<keyword evidence="2" id="KW-0223">Dioxygenase</keyword>
<dbReference type="HOGENOM" id="CLU_046006_18_5_5"/>